<dbReference type="Proteomes" id="UP000320314">
    <property type="component" value="Unassembled WGS sequence"/>
</dbReference>
<dbReference type="OrthoDB" id="7210452at2"/>
<keyword evidence="2 5" id="KW-0456">Lyase</keyword>
<sequence length="728" mass="82449">MREAAPTAVRIDRASSRGAPPIPDEASLKKAYAESSIAKTPDRFVLYRIIGNDLPPRHSVGQSLRNLAFILDEEPELKDCEKRFVVNRIVDPAMEREILDLLERRNVAYLHLPFEPERYRTAGWDIAGVPVRFAPSGRFFEKLKPAERERVLMRLHRFKNNAVMNNNGARNAALEDGRPRAKWVLPFDGNCFFTQKAWQALRSDVVANPHFAYHVVPMARVGDNADLLSPDFEPSADEEPQILFRCDARERFDTQHPYGRRPKVELFWRLGVSGAWDQWPIEPWDMPAPAYAPEAGATTRSGWVARLFSGRGELEQGSGQEGLVGRGVARSQGVIGLLERLDAAHGTMGGAEGGVFIRTERAAAPPMPAPLRERLIEAADAALTRGPHTVVDKTTLPPSGDPKDYWHPAPYYWPHPLRVFPHVHRDGKRVPGTRLYEPLSERYDRTRLQRLFDDTFVLALAYRETGEERYAVHAGTLVRRWFVEPATAMNPHLDYAQVRPGHDRNRGSSSGIIETKDFYFFLDAMRILGPTGVLSATDLATFETWLERFLHWLGSSRQAIGERSAKNNHGTYYDLQTASIALYLGDRQRVRTVLRDSLSRICAQFTAEGAQPEELNRTTTAHYCAFNLQGWIHLSELAATVGEDLWAFEGPEGQSLATAVEWLAGHMKGHWPYEQIDAFDTDRFLPIMEGYRRRFGQDPANCPAHPDPVRLKPLFDAHDGIRPFWQVR</sequence>
<dbReference type="SUPFAM" id="SSF48230">
    <property type="entry name" value="Chondroitin AC/alginate lyase"/>
    <property type="match status" value="1"/>
</dbReference>
<dbReference type="Gene3D" id="1.50.10.100">
    <property type="entry name" value="Chondroitin AC/alginate lyase"/>
    <property type="match status" value="1"/>
</dbReference>
<reference evidence="5 6" key="1">
    <citation type="submission" date="2019-06" db="EMBL/GenBank/DDBJ databases">
        <authorList>
            <person name="Li M."/>
        </authorList>
    </citation>
    <scope>NUCLEOTIDE SEQUENCE [LARGE SCALE GENOMIC DNA]</scope>
    <source>
        <strain evidence="5 6">BGMRC6574</strain>
    </source>
</reference>
<comment type="caution">
    <text evidence="5">The sequence shown here is derived from an EMBL/GenBank/DDBJ whole genome shotgun (WGS) entry which is preliminary data.</text>
</comment>
<dbReference type="EMBL" id="VHLH01000020">
    <property type="protein sequence ID" value="TPW27606.1"/>
    <property type="molecule type" value="Genomic_DNA"/>
</dbReference>
<evidence type="ECO:0000259" key="4">
    <source>
        <dbReference type="Pfam" id="PF05426"/>
    </source>
</evidence>
<keyword evidence="6" id="KW-1185">Reference proteome</keyword>
<proteinExistence type="predicted"/>
<dbReference type="GO" id="GO:0016829">
    <property type="term" value="F:lyase activity"/>
    <property type="evidence" value="ECO:0007669"/>
    <property type="project" value="UniProtKB-KW"/>
</dbReference>
<gene>
    <name evidence="5" type="ORF">FJU11_11265</name>
</gene>
<dbReference type="Pfam" id="PF05426">
    <property type="entry name" value="Alginate_lyase"/>
    <property type="match status" value="1"/>
</dbReference>
<evidence type="ECO:0000256" key="2">
    <source>
        <dbReference type="ARBA" id="ARBA00023239"/>
    </source>
</evidence>
<organism evidence="5 6">
    <name type="scientific">Pararhizobium mangrovi</name>
    <dbReference type="NCBI Taxonomy" id="2590452"/>
    <lineage>
        <taxon>Bacteria</taxon>
        <taxon>Pseudomonadati</taxon>
        <taxon>Pseudomonadota</taxon>
        <taxon>Alphaproteobacteria</taxon>
        <taxon>Hyphomicrobiales</taxon>
        <taxon>Rhizobiaceae</taxon>
        <taxon>Rhizobium/Agrobacterium group</taxon>
        <taxon>Pararhizobium</taxon>
    </lineage>
</organism>
<dbReference type="InterPro" id="IPR008929">
    <property type="entry name" value="Chondroitin_lyas"/>
</dbReference>
<name>A0A506U2K8_9HYPH</name>
<accession>A0A506U2K8</accession>
<feature type="domain" description="Alginate lyase" evidence="4">
    <location>
        <begin position="390"/>
        <end position="668"/>
    </location>
</feature>
<keyword evidence="1" id="KW-0732">Signal</keyword>
<feature type="region of interest" description="Disordered" evidence="3">
    <location>
        <begin position="1"/>
        <end position="23"/>
    </location>
</feature>
<evidence type="ECO:0000256" key="1">
    <source>
        <dbReference type="ARBA" id="ARBA00022729"/>
    </source>
</evidence>
<evidence type="ECO:0000313" key="5">
    <source>
        <dbReference type="EMBL" id="TPW27606.1"/>
    </source>
</evidence>
<evidence type="ECO:0000256" key="3">
    <source>
        <dbReference type="SAM" id="MobiDB-lite"/>
    </source>
</evidence>
<dbReference type="GO" id="GO:0042597">
    <property type="term" value="C:periplasmic space"/>
    <property type="evidence" value="ECO:0007669"/>
    <property type="project" value="InterPro"/>
</dbReference>
<evidence type="ECO:0000313" key="6">
    <source>
        <dbReference type="Proteomes" id="UP000320314"/>
    </source>
</evidence>
<protein>
    <submittedName>
        <fullName evidence="5">Alginate lyase family protein</fullName>
    </submittedName>
</protein>
<dbReference type="AlphaFoldDB" id="A0A506U2K8"/>
<dbReference type="InterPro" id="IPR008397">
    <property type="entry name" value="Alginate_lyase_dom"/>
</dbReference>